<protein>
    <recommendedName>
        <fullName evidence="2">Antitoxin FitA-like ribbon-helix-helix domain-containing protein</fullName>
    </recommendedName>
</protein>
<reference evidence="3 4" key="1">
    <citation type="submission" date="2021-03" db="EMBL/GenBank/DDBJ databases">
        <title>Glycomyces sp. nov., a novel actinomycete isolated from soil.</title>
        <authorList>
            <person name="Yang X."/>
            <person name="Xu X."/>
        </authorList>
    </citation>
    <scope>NUCLEOTIDE SEQUENCE [LARGE SCALE GENOMIC DNA]</scope>
    <source>
        <strain evidence="3 4">NEAU-S30</strain>
    </source>
</reference>
<dbReference type="InterPro" id="IPR010985">
    <property type="entry name" value="Ribbon_hlx_hlx"/>
</dbReference>
<accession>A0ABS3U9C0</accession>
<keyword evidence="4" id="KW-1185">Reference proteome</keyword>
<name>A0ABS3U9C0_9ACTN</name>
<organism evidence="3 4">
    <name type="scientific">Glycomyces niveus</name>
    <dbReference type="NCBI Taxonomy" id="2820287"/>
    <lineage>
        <taxon>Bacteria</taxon>
        <taxon>Bacillati</taxon>
        <taxon>Actinomycetota</taxon>
        <taxon>Actinomycetes</taxon>
        <taxon>Glycomycetales</taxon>
        <taxon>Glycomycetaceae</taxon>
        <taxon>Glycomyces</taxon>
    </lineage>
</organism>
<evidence type="ECO:0000313" key="3">
    <source>
        <dbReference type="EMBL" id="MBO3735379.1"/>
    </source>
</evidence>
<dbReference type="InterPro" id="IPR053853">
    <property type="entry name" value="FitA-like_RHH"/>
</dbReference>
<feature type="region of interest" description="Disordered" evidence="1">
    <location>
        <begin position="67"/>
        <end position="86"/>
    </location>
</feature>
<gene>
    <name evidence="3" type="ORF">J5V16_21340</name>
</gene>
<comment type="caution">
    <text evidence="3">The sequence shown here is derived from an EMBL/GenBank/DDBJ whole genome shotgun (WGS) entry which is preliminary data.</text>
</comment>
<evidence type="ECO:0000256" key="1">
    <source>
        <dbReference type="SAM" id="MobiDB-lite"/>
    </source>
</evidence>
<feature type="domain" description="Antitoxin FitA-like ribbon-helix-helix" evidence="2">
    <location>
        <begin position="7"/>
        <end position="42"/>
    </location>
</feature>
<evidence type="ECO:0000313" key="4">
    <source>
        <dbReference type="Proteomes" id="UP000681341"/>
    </source>
</evidence>
<dbReference type="EMBL" id="JAGFNP010000014">
    <property type="protein sequence ID" value="MBO3735379.1"/>
    <property type="molecule type" value="Genomic_DNA"/>
</dbReference>
<dbReference type="InterPro" id="IPR013321">
    <property type="entry name" value="Arc_rbn_hlx_hlx"/>
</dbReference>
<dbReference type="RefSeq" id="WP_208498998.1">
    <property type="nucleotide sequence ID" value="NZ_JAGFNP010000014.1"/>
</dbReference>
<dbReference type="Gene3D" id="1.10.1220.10">
    <property type="entry name" value="Met repressor-like"/>
    <property type="match status" value="1"/>
</dbReference>
<sequence>MAETKAMSIRGIDPELYKWLKIRAVQHDRSMEAEAREILAEAQRVALKGDDSAGAWFREHVDDRGGFDELEIPPRTGVPARGADFG</sequence>
<dbReference type="Pfam" id="PF22513">
    <property type="entry name" value="FitA-like_RHH"/>
    <property type="match status" value="1"/>
</dbReference>
<evidence type="ECO:0000259" key="2">
    <source>
        <dbReference type="Pfam" id="PF22513"/>
    </source>
</evidence>
<dbReference type="Proteomes" id="UP000681341">
    <property type="component" value="Unassembled WGS sequence"/>
</dbReference>
<dbReference type="SUPFAM" id="SSF47598">
    <property type="entry name" value="Ribbon-helix-helix"/>
    <property type="match status" value="1"/>
</dbReference>
<proteinExistence type="predicted"/>